<comment type="caution">
    <text evidence="2">The sequence shown here is derived from an EMBL/GenBank/DDBJ whole genome shotgun (WGS) entry which is preliminary data.</text>
</comment>
<accession>A0ABP0IC97</accession>
<sequence length="820" mass="90271">MEEWGFAAGDEVELRGLSKLELNGQRGTVLSLESPEQARQLGRLAVMMHSGKQLSLKVSNLLKVTHRSHGSACDLSLHSRRKLVSTPVNHAPQLAVMTFNLQHLANFPKDPSIARRRLMELTSGRPPDLIAIQEGLEGIDLLAQVGYSKLISSAVKAVPLREALYGDEAALEALPAIAHESLMVNEFYLRSDEECAWQLEGTGVEQISSAVSLGDDPIVPRSVIWAKLCLKGTEGPCVFVMNTQLSGSRIEDERFLSELADERSRQVARCADLASQHTTEDDLVLLVGDFGAVSGPFGLDVPQAAKAPLNTLEDLGWSLAYDESVVPASCLFGFLSDFMATNRKVLPLSVEAMATANVIGEAAIDVPLSDHQAIKAVFSMQPLLSTAPSEASQDIPVLGFGSHFLPEDLQERLSDEEYYQRVDELTREALEAAFSCGVRLLDSGNRHMNQQSLGRALETAISKGVLKRSEVFLCGRIYKCKDREQIRGEVDMLLSELKVDYVDVLVADCPPEQVPSAWPFFEEVIRDGRARCLGVANFDLLGPKVCTEVFRSFLSRVKVPPAVMALEVHPLNSNIEMCDLCETLGIQVLAYAPLGSPAKMESFMKVLTKSDAREMRRLLKVPELPQLEQIAQRHGKSTAQVALRWNLQRGHIVIPKSWNPSHIEENTDVFDFSLSNEEMAKITKLHKGVRSERFFQASFTASKALPRMTRDAFDECQEILKKIRGPTTGTFARPSLDGPVPLPMEVAQRGGHDASGKVDWEKLGFHRPVEEEPGFWRRMGLATGKGIDGGKGKGQRFPWLKDGLPVGGKGVPHPAMVGYR</sequence>
<dbReference type="CDD" id="cd19071">
    <property type="entry name" value="AKR_AKR1-5-like"/>
    <property type="match status" value="1"/>
</dbReference>
<dbReference type="PRINTS" id="PR00069">
    <property type="entry name" value="ALDKETRDTASE"/>
</dbReference>
<organism evidence="2 3">
    <name type="scientific">Durusdinium trenchii</name>
    <dbReference type="NCBI Taxonomy" id="1381693"/>
    <lineage>
        <taxon>Eukaryota</taxon>
        <taxon>Sar</taxon>
        <taxon>Alveolata</taxon>
        <taxon>Dinophyceae</taxon>
        <taxon>Suessiales</taxon>
        <taxon>Symbiodiniaceae</taxon>
        <taxon>Durusdinium</taxon>
    </lineage>
</organism>
<dbReference type="PANTHER" id="PTHR11732">
    <property type="entry name" value="ALDO/KETO REDUCTASE"/>
    <property type="match status" value="1"/>
</dbReference>
<name>A0ABP0IC97_9DINO</name>
<feature type="domain" description="NADP-dependent oxidoreductase" evidence="1">
    <location>
        <begin position="423"/>
        <end position="685"/>
    </location>
</feature>
<evidence type="ECO:0000313" key="2">
    <source>
        <dbReference type="EMBL" id="CAK9000196.1"/>
    </source>
</evidence>
<dbReference type="InterPro" id="IPR023210">
    <property type="entry name" value="NADP_OxRdtase_dom"/>
</dbReference>
<protein>
    <recommendedName>
        <fullName evidence="1">NADP-dependent oxidoreductase domain-containing protein</fullName>
    </recommendedName>
</protein>
<evidence type="ECO:0000259" key="1">
    <source>
        <dbReference type="Pfam" id="PF00248"/>
    </source>
</evidence>
<gene>
    <name evidence="2" type="ORF">CCMP2556_LOCUS5972</name>
</gene>
<dbReference type="Gene3D" id="3.60.10.10">
    <property type="entry name" value="Endonuclease/exonuclease/phosphatase"/>
    <property type="match status" value="1"/>
</dbReference>
<dbReference type="EMBL" id="CAXAMN010002558">
    <property type="protein sequence ID" value="CAK9000196.1"/>
    <property type="molecule type" value="Genomic_DNA"/>
</dbReference>
<reference evidence="2 3" key="1">
    <citation type="submission" date="2024-02" db="EMBL/GenBank/DDBJ databases">
        <authorList>
            <person name="Chen Y."/>
            <person name="Shah S."/>
            <person name="Dougan E. K."/>
            <person name="Thang M."/>
            <person name="Chan C."/>
        </authorList>
    </citation>
    <scope>NUCLEOTIDE SEQUENCE [LARGE SCALE GENOMIC DNA]</scope>
</reference>
<dbReference type="SUPFAM" id="SSF51430">
    <property type="entry name" value="NAD(P)-linked oxidoreductase"/>
    <property type="match status" value="1"/>
</dbReference>
<dbReference type="InterPro" id="IPR036812">
    <property type="entry name" value="NAD(P)_OxRdtase_dom_sf"/>
</dbReference>
<dbReference type="SUPFAM" id="SSF56219">
    <property type="entry name" value="DNase I-like"/>
    <property type="match status" value="1"/>
</dbReference>
<keyword evidence="3" id="KW-1185">Reference proteome</keyword>
<dbReference type="InterPro" id="IPR036691">
    <property type="entry name" value="Endo/exonu/phosph_ase_sf"/>
</dbReference>
<dbReference type="Gene3D" id="3.20.20.100">
    <property type="entry name" value="NADP-dependent oxidoreductase domain"/>
    <property type="match status" value="1"/>
</dbReference>
<dbReference type="Proteomes" id="UP001642484">
    <property type="component" value="Unassembled WGS sequence"/>
</dbReference>
<dbReference type="Pfam" id="PF00248">
    <property type="entry name" value="Aldo_ket_red"/>
    <property type="match status" value="1"/>
</dbReference>
<evidence type="ECO:0000313" key="3">
    <source>
        <dbReference type="Proteomes" id="UP001642484"/>
    </source>
</evidence>
<dbReference type="InterPro" id="IPR020471">
    <property type="entry name" value="AKR"/>
</dbReference>
<proteinExistence type="predicted"/>